<dbReference type="EMBL" id="GEEE01014915">
    <property type="protein sequence ID" value="JAP48310.1"/>
    <property type="molecule type" value="Transcribed_RNA"/>
</dbReference>
<proteinExistence type="predicted"/>
<dbReference type="AlphaFoldDB" id="A0A0X3PAF6"/>
<gene>
    <name evidence="1" type="ORF">TR104649</name>
</gene>
<protein>
    <submittedName>
        <fullName evidence="1">Uncharacterized protein</fullName>
    </submittedName>
</protein>
<dbReference type="EMBL" id="GEEE01006155">
    <property type="protein sequence ID" value="JAP57070.1"/>
    <property type="molecule type" value="Transcribed_RNA"/>
</dbReference>
<dbReference type="EMBL" id="GEEE01024577">
    <property type="protein sequence ID" value="JAP38648.1"/>
    <property type="molecule type" value="Transcribed_RNA"/>
</dbReference>
<evidence type="ECO:0000313" key="1">
    <source>
        <dbReference type="EMBL" id="JAP48310.1"/>
    </source>
</evidence>
<reference evidence="1" key="1">
    <citation type="submission" date="2016-01" db="EMBL/GenBank/DDBJ databases">
        <title>Reference transcriptome for the parasite Schistocephalus solidus: insights into the molecular evolution of parasitism.</title>
        <authorList>
            <person name="Hebert F.O."/>
            <person name="Grambauer S."/>
            <person name="Barber I."/>
            <person name="Landry C.R."/>
            <person name="Aubin-Horth N."/>
        </authorList>
    </citation>
    <scope>NUCLEOTIDE SEQUENCE</scope>
</reference>
<name>A0A0X3PAF6_SCHSO</name>
<organism evidence="1">
    <name type="scientific">Schistocephalus solidus</name>
    <name type="common">Tapeworm</name>
    <dbReference type="NCBI Taxonomy" id="70667"/>
    <lineage>
        <taxon>Eukaryota</taxon>
        <taxon>Metazoa</taxon>
        <taxon>Spiralia</taxon>
        <taxon>Lophotrochozoa</taxon>
        <taxon>Platyhelminthes</taxon>
        <taxon>Cestoda</taxon>
        <taxon>Eucestoda</taxon>
        <taxon>Diphyllobothriidea</taxon>
        <taxon>Diphyllobothriidae</taxon>
        <taxon>Schistocephalus</taxon>
    </lineage>
</organism>
<accession>A0A0X3PAF6</accession>
<sequence>MIQVTRVTVTSCENFDLFKLDFVAGFRRMSHNLGVSVIPPHCCSILGYLQLLIATTFRFHILCCDFAWAKLLSPRGGCRRPAAPVTQAKLPSNRRVKNGQWWFNRGH</sequence>